<organism evidence="1 2">
    <name type="scientific">Buttiauxella agrestis</name>
    <dbReference type="NCBI Taxonomy" id="82977"/>
    <lineage>
        <taxon>Bacteria</taxon>
        <taxon>Pseudomonadati</taxon>
        <taxon>Pseudomonadota</taxon>
        <taxon>Gammaproteobacteria</taxon>
        <taxon>Enterobacterales</taxon>
        <taxon>Enterobacteriaceae</taxon>
        <taxon>Buttiauxella</taxon>
    </lineage>
</organism>
<dbReference type="AlphaFoldDB" id="A0A381CDP6"/>
<protein>
    <submittedName>
        <fullName evidence="1">Uncharacterized protein</fullName>
    </submittedName>
</protein>
<dbReference type="Proteomes" id="UP000255528">
    <property type="component" value="Unassembled WGS sequence"/>
</dbReference>
<dbReference type="EMBL" id="UIGI01000001">
    <property type="protein sequence ID" value="SUW65967.1"/>
    <property type="molecule type" value="Genomic_DNA"/>
</dbReference>
<evidence type="ECO:0000313" key="1">
    <source>
        <dbReference type="EMBL" id="SUW65967.1"/>
    </source>
</evidence>
<proteinExistence type="predicted"/>
<gene>
    <name evidence="1" type="ORF">NCTC12119_04564</name>
</gene>
<sequence>MRQNCQKLDKCIVCEYLRDASQNLIKQVMKPVMLSFEADRISIFVLQKSSK</sequence>
<accession>A0A381CDP6</accession>
<name>A0A381CDP6_9ENTR</name>
<reference evidence="1 2" key="1">
    <citation type="submission" date="2018-06" db="EMBL/GenBank/DDBJ databases">
        <authorList>
            <consortium name="Pathogen Informatics"/>
            <person name="Doyle S."/>
        </authorList>
    </citation>
    <scope>NUCLEOTIDE SEQUENCE [LARGE SCALE GENOMIC DNA]</scope>
    <source>
        <strain evidence="1 2">NCTC12119</strain>
    </source>
</reference>
<evidence type="ECO:0000313" key="2">
    <source>
        <dbReference type="Proteomes" id="UP000255528"/>
    </source>
</evidence>